<dbReference type="PANTHER" id="PTHR40072">
    <property type="entry name" value="MOLYBDOPTERIN-GUANINE DINUCLEOTIDE BIOSYNTHESIS ADAPTER PROTEIN-RELATED"/>
    <property type="match status" value="1"/>
</dbReference>
<dbReference type="InterPro" id="IPR004435">
    <property type="entry name" value="MobB_dom"/>
</dbReference>
<dbReference type="InterPro" id="IPR052539">
    <property type="entry name" value="MGD_biosynthesis_adapter"/>
</dbReference>
<dbReference type="Proteomes" id="UP000001024">
    <property type="component" value="Chromosome"/>
</dbReference>
<dbReference type="KEGG" id="tac:Ta0039"/>
<evidence type="ECO:0000259" key="1">
    <source>
        <dbReference type="Pfam" id="PF03205"/>
    </source>
</evidence>
<sequence>MKVFSFFGSSSSGKTTVIEEIIRRLHEKYRIAYIKNIPHDNLDLDTQGKDTWRAEKAGSYDTIGLSPTMTYRLTRKRTEIGEVIASLDADIVLIEGFKSFPTSIKFLVIGDESFLRFPHDFVIRANNSTYAGEAIIFPEEASRIVGIIESSNST</sequence>
<dbReference type="FunCoup" id="Q9HM30">
    <property type="interactions" value="1"/>
</dbReference>
<dbReference type="PaxDb" id="273075-Ta0039"/>
<dbReference type="Gene3D" id="3.40.50.300">
    <property type="entry name" value="P-loop containing nucleotide triphosphate hydrolases"/>
    <property type="match status" value="1"/>
</dbReference>
<reference evidence="2 3" key="1">
    <citation type="journal article" date="2000" name="Nature">
        <title>The genome sequence of the thermoacidophilic scavenger Thermoplasma acidophilum.</title>
        <authorList>
            <person name="Ruepp A."/>
            <person name="Graml W."/>
            <person name="Santos-Martinez M.L."/>
            <person name="Koretke K.K."/>
            <person name="Volker C."/>
            <person name="Mewes H.W."/>
            <person name="Frishman D."/>
            <person name="Stocker S."/>
            <person name="Lupas A.N."/>
            <person name="Baumeister W."/>
        </authorList>
    </citation>
    <scope>NUCLEOTIDE SEQUENCE [LARGE SCALE GENOMIC DNA]</scope>
    <source>
        <strain evidence="3">ATCC 25905 / DSM 1728 / JCM 9062 / NBRC 15155 / AMRC-C165</strain>
    </source>
</reference>
<dbReference type="InterPro" id="IPR027417">
    <property type="entry name" value="P-loop_NTPase"/>
</dbReference>
<evidence type="ECO:0000313" key="2">
    <source>
        <dbReference type="EMBL" id="CAC11188.1"/>
    </source>
</evidence>
<dbReference type="EMBL" id="AL445063">
    <property type="protein sequence ID" value="CAC11188.1"/>
    <property type="molecule type" value="Genomic_DNA"/>
</dbReference>
<organism evidence="2 3">
    <name type="scientific">Thermoplasma acidophilum (strain ATCC 25905 / DSM 1728 / JCM 9062 / NBRC 15155 / AMRC-C165)</name>
    <dbReference type="NCBI Taxonomy" id="273075"/>
    <lineage>
        <taxon>Archaea</taxon>
        <taxon>Methanobacteriati</taxon>
        <taxon>Thermoplasmatota</taxon>
        <taxon>Thermoplasmata</taxon>
        <taxon>Thermoplasmatales</taxon>
        <taxon>Thermoplasmataceae</taxon>
        <taxon>Thermoplasma</taxon>
    </lineage>
</organism>
<proteinExistence type="predicted"/>
<dbReference type="PANTHER" id="PTHR40072:SF1">
    <property type="entry name" value="MOLYBDOPTERIN-GUANINE DINUCLEOTIDE BIOSYNTHESIS ADAPTER PROTEIN"/>
    <property type="match status" value="1"/>
</dbReference>
<keyword evidence="3" id="KW-1185">Reference proteome</keyword>
<gene>
    <name evidence="2" type="ordered locus">Ta0039</name>
</gene>
<dbReference type="EnsemblBacteria" id="CAC11188">
    <property type="protein sequence ID" value="CAC11188"/>
    <property type="gene ID" value="CAC11188"/>
</dbReference>
<dbReference type="STRING" id="273075.gene:9571255"/>
<dbReference type="Pfam" id="PF03205">
    <property type="entry name" value="MobB"/>
    <property type="match status" value="1"/>
</dbReference>
<dbReference type="InParanoid" id="Q9HM30"/>
<protein>
    <recommendedName>
        <fullName evidence="1">Molybdopterin-guanine dinucleotide biosynthesis protein B (MobB) domain-containing protein</fullName>
    </recommendedName>
</protein>
<dbReference type="GO" id="GO:0006777">
    <property type="term" value="P:Mo-molybdopterin cofactor biosynthetic process"/>
    <property type="evidence" value="ECO:0007669"/>
    <property type="project" value="InterPro"/>
</dbReference>
<feature type="domain" description="Molybdopterin-guanine dinucleotide biosynthesis protein B (MobB)" evidence="1">
    <location>
        <begin position="3"/>
        <end position="100"/>
    </location>
</feature>
<dbReference type="AlphaFoldDB" id="Q9HM30"/>
<dbReference type="eggNOG" id="arCOG00532">
    <property type="taxonomic scope" value="Archaea"/>
</dbReference>
<name>Q9HM30_THEAC</name>
<dbReference type="NCBIfam" id="TIGR00176">
    <property type="entry name" value="mobB"/>
    <property type="match status" value="1"/>
</dbReference>
<accession>Q9HM30</accession>
<dbReference type="OrthoDB" id="9014at2157"/>
<dbReference type="GO" id="GO:0005525">
    <property type="term" value="F:GTP binding"/>
    <property type="evidence" value="ECO:0007669"/>
    <property type="project" value="InterPro"/>
</dbReference>
<dbReference type="HOGENOM" id="CLU_068199_2_2_2"/>
<dbReference type="SUPFAM" id="SSF52540">
    <property type="entry name" value="P-loop containing nucleoside triphosphate hydrolases"/>
    <property type="match status" value="1"/>
</dbReference>
<dbReference type="RefSeq" id="WP_010900467.1">
    <property type="nucleotide sequence ID" value="NC_002578.1"/>
</dbReference>
<evidence type="ECO:0000313" key="3">
    <source>
        <dbReference type="Proteomes" id="UP000001024"/>
    </source>
</evidence>